<dbReference type="STRING" id="1419482.SAMN05444266_10764"/>
<dbReference type="PROSITE" id="PS51257">
    <property type="entry name" value="PROKAR_LIPOPROTEIN"/>
    <property type="match status" value="1"/>
</dbReference>
<keyword evidence="1" id="KW-1133">Transmembrane helix</keyword>
<evidence type="ECO:0000313" key="3">
    <source>
        <dbReference type="Proteomes" id="UP000184420"/>
    </source>
</evidence>
<keyword evidence="3" id="KW-1185">Reference proteome</keyword>
<dbReference type="InterPro" id="IPR051675">
    <property type="entry name" value="Endo/Exo/Phosphatase_dom_1"/>
</dbReference>
<dbReference type="PANTHER" id="PTHR21180:SF32">
    <property type="entry name" value="ENDONUCLEASE_EXONUCLEASE_PHOSPHATASE FAMILY DOMAIN-CONTAINING PROTEIN 1"/>
    <property type="match status" value="1"/>
</dbReference>
<sequence>MWNFLLKEYFSFSRKERAGIYTLILLVILGCITPRFISWCRRADVADTLAFRQEVLLFEASLANAACRSDTAAAINLPSTCFYFDPNRIAVPDWIRLGVSEKTAGSIQRYLSKGGQFRKPEDLHKIYGMPPPLADKLVPYVRIADKERVTAPDKRQYRKMPGILDINTADTLRWDELPGIGPGFARRICKFRDKLGGFYSVEQVAETYGLPDSVFKKIKPFLKIGDSSLKIMDLNLTDEKTLASHPYIRYKLAGMIVAYRNAHAGFRSMEELRSLPLVDDIIYRKLEYYIQIKP</sequence>
<dbReference type="Proteomes" id="UP000184420">
    <property type="component" value="Unassembled WGS sequence"/>
</dbReference>
<dbReference type="SUPFAM" id="SSF47781">
    <property type="entry name" value="RuvA domain 2-like"/>
    <property type="match status" value="3"/>
</dbReference>
<keyword evidence="1" id="KW-0472">Membrane</keyword>
<protein>
    <submittedName>
        <fullName evidence="2">DNA uptake protein ComE</fullName>
    </submittedName>
</protein>
<reference evidence="2 3" key="1">
    <citation type="submission" date="2016-11" db="EMBL/GenBank/DDBJ databases">
        <authorList>
            <person name="Jaros S."/>
            <person name="Januszkiewicz K."/>
            <person name="Wedrychowicz H."/>
        </authorList>
    </citation>
    <scope>NUCLEOTIDE SEQUENCE [LARGE SCALE GENOMIC DNA]</scope>
    <source>
        <strain evidence="2 3">DSM 27406</strain>
    </source>
</reference>
<dbReference type="AlphaFoldDB" id="A0A1M7H3I2"/>
<feature type="transmembrane region" description="Helical" evidence="1">
    <location>
        <begin position="20"/>
        <end position="37"/>
    </location>
</feature>
<dbReference type="Pfam" id="PF12836">
    <property type="entry name" value="HHH_3"/>
    <property type="match status" value="2"/>
</dbReference>
<gene>
    <name evidence="2" type="ORF">SAMN05444266_10764</name>
</gene>
<evidence type="ECO:0000256" key="1">
    <source>
        <dbReference type="SAM" id="Phobius"/>
    </source>
</evidence>
<dbReference type="OrthoDB" id="981124at2"/>
<dbReference type="InterPro" id="IPR010994">
    <property type="entry name" value="RuvA_2-like"/>
</dbReference>
<evidence type="ECO:0000313" key="2">
    <source>
        <dbReference type="EMBL" id="SHM22968.1"/>
    </source>
</evidence>
<dbReference type="GO" id="GO:0015627">
    <property type="term" value="C:type II protein secretion system complex"/>
    <property type="evidence" value="ECO:0007669"/>
    <property type="project" value="TreeGrafter"/>
</dbReference>
<dbReference type="PANTHER" id="PTHR21180">
    <property type="entry name" value="ENDONUCLEASE/EXONUCLEASE/PHOSPHATASE FAMILY DOMAIN-CONTAINING PROTEIN 1"/>
    <property type="match status" value="1"/>
</dbReference>
<keyword evidence="1" id="KW-0812">Transmembrane</keyword>
<dbReference type="Gene3D" id="1.10.150.280">
    <property type="entry name" value="AF1531-like domain"/>
    <property type="match status" value="2"/>
</dbReference>
<organism evidence="2 3">
    <name type="scientific">Chitinophaga jiangningensis</name>
    <dbReference type="NCBI Taxonomy" id="1419482"/>
    <lineage>
        <taxon>Bacteria</taxon>
        <taxon>Pseudomonadati</taxon>
        <taxon>Bacteroidota</taxon>
        <taxon>Chitinophagia</taxon>
        <taxon>Chitinophagales</taxon>
        <taxon>Chitinophagaceae</taxon>
        <taxon>Chitinophaga</taxon>
    </lineage>
</organism>
<proteinExistence type="predicted"/>
<dbReference type="GO" id="GO:0015628">
    <property type="term" value="P:protein secretion by the type II secretion system"/>
    <property type="evidence" value="ECO:0007669"/>
    <property type="project" value="TreeGrafter"/>
</dbReference>
<accession>A0A1M7H3I2</accession>
<dbReference type="EMBL" id="FRBL01000007">
    <property type="protein sequence ID" value="SHM22968.1"/>
    <property type="molecule type" value="Genomic_DNA"/>
</dbReference>
<name>A0A1M7H3I2_9BACT</name>
<dbReference type="RefSeq" id="WP_073083975.1">
    <property type="nucleotide sequence ID" value="NZ_FRBL01000007.1"/>
</dbReference>